<dbReference type="EMBL" id="CAAALY010248699">
    <property type="protein sequence ID" value="VEL34924.1"/>
    <property type="molecule type" value="Genomic_DNA"/>
</dbReference>
<dbReference type="AlphaFoldDB" id="A0A448XET1"/>
<name>A0A448XET1_9PLAT</name>
<feature type="region of interest" description="Disordered" evidence="1">
    <location>
        <begin position="74"/>
        <end position="93"/>
    </location>
</feature>
<reference evidence="2" key="1">
    <citation type="submission" date="2018-11" db="EMBL/GenBank/DDBJ databases">
        <authorList>
            <consortium name="Pathogen Informatics"/>
        </authorList>
    </citation>
    <scope>NUCLEOTIDE SEQUENCE</scope>
</reference>
<feature type="compositionally biased region" description="Low complexity" evidence="1">
    <location>
        <begin position="261"/>
        <end position="278"/>
    </location>
</feature>
<feature type="region of interest" description="Disordered" evidence="1">
    <location>
        <begin position="248"/>
        <end position="278"/>
    </location>
</feature>
<organism evidence="2 3">
    <name type="scientific">Protopolystoma xenopodis</name>
    <dbReference type="NCBI Taxonomy" id="117903"/>
    <lineage>
        <taxon>Eukaryota</taxon>
        <taxon>Metazoa</taxon>
        <taxon>Spiralia</taxon>
        <taxon>Lophotrochozoa</taxon>
        <taxon>Platyhelminthes</taxon>
        <taxon>Monogenea</taxon>
        <taxon>Polyopisthocotylea</taxon>
        <taxon>Polystomatidea</taxon>
        <taxon>Polystomatidae</taxon>
        <taxon>Protopolystoma</taxon>
    </lineage>
</organism>
<evidence type="ECO:0000313" key="2">
    <source>
        <dbReference type="EMBL" id="VEL34924.1"/>
    </source>
</evidence>
<proteinExistence type="predicted"/>
<comment type="caution">
    <text evidence="2">The sequence shown here is derived from an EMBL/GenBank/DDBJ whole genome shotgun (WGS) entry which is preliminary data.</text>
</comment>
<keyword evidence="3" id="KW-1185">Reference proteome</keyword>
<gene>
    <name evidence="2" type="ORF">PXEA_LOCUS28364</name>
</gene>
<evidence type="ECO:0000313" key="3">
    <source>
        <dbReference type="Proteomes" id="UP000784294"/>
    </source>
</evidence>
<dbReference type="Proteomes" id="UP000784294">
    <property type="component" value="Unassembled WGS sequence"/>
</dbReference>
<protein>
    <submittedName>
        <fullName evidence="2">Uncharacterized protein</fullName>
    </submittedName>
</protein>
<sequence length="333" mass="36406">MIGQAVLPADVSVSLFTYTDPHPHTHTRTQLSFLRSGQLCSLRDKRTGRTPGCQVGMKLVVPRVSNRALKLRKNIKPPKGASSDPPACLSRQDPRGACPHNWYRLARHPVPTKLTLNQPSPPPPQPYMQACTSGHMHLQLVVNPSACQPNKLFLFTAHPTDFEAIASSPMLAILFDKTEYLIKTVISNRHFHVIAPVRLFPLLAVVTTTNASSTFIPSQPASAGSCQFRWFIRRRYFHLPSGHRGLFGLGSPDPGTEGHFSRPASRTAPPSPPSASSLRPLPLAFEVGTIRSADPLNMPRLNSKPVADASAVQMKCLTLTCAAKVYAHPGLSW</sequence>
<accession>A0A448XET1</accession>
<evidence type="ECO:0000256" key="1">
    <source>
        <dbReference type="SAM" id="MobiDB-lite"/>
    </source>
</evidence>